<evidence type="ECO:0000259" key="1">
    <source>
        <dbReference type="Pfam" id="PF22187"/>
    </source>
</evidence>
<protein>
    <recommendedName>
        <fullName evidence="1">DUF6946 domain-containing protein</fullName>
    </recommendedName>
</protein>
<dbReference type="Pfam" id="PF22187">
    <property type="entry name" value="DUF6946"/>
    <property type="match status" value="1"/>
</dbReference>
<dbReference type="InterPro" id="IPR054024">
    <property type="entry name" value="DUF6946"/>
</dbReference>
<dbReference type="AlphaFoldDB" id="A0A382PL04"/>
<gene>
    <name evidence="2" type="ORF">METZ01_LOCUS325465</name>
</gene>
<sequence length="129" mass="14690">MTVERKVDESFGSSLTGEWLEGASPEKEKRLADLRQRLGLSRKRADHIWYQLIQRTAAALIEAERFSASTSVMLVHSFSQDNARFEDYWAFVELFGKSVEPDTVTFIGRKNGIALYTEWVVGEPEFLAA</sequence>
<feature type="domain" description="DUF6946" evidence="1">
    <location>
        <begin position="1"/>
        <end position="123"/>
    </location>
</feature>
<reference evidence="2" key="1">
    <citation type="submission" date="2018-05" db="EMBL/GenBank/DDBJ databases">
        <authorList>
            <person name="Lanie J.A."/>
            <person name="Ng W.-L."/>
            <person name="Kazmierczak K.M."/>
            <person name="Andrzejewski T.M."/>
            <person name="Davidsen T.M."/>
            <person name="Wayne K.J."/>
            <person name="Tettelin H."/>
            <person name="Glass J.I."/>
            <person name="Rusch D."/>
            <person name="Podicherti R."/>
            <person name="Tsui H.-C.T."/>
            <person name="Winkler M.E."/>
        </authorList>
    </citation>
    <scope>NUCLEOTIDE SEQUENCE</scope>
</reference>
<name>A0A382PL04_9ZZZZ</name>
<accession>A0A382PL04</accession>
<dbReference type="EMBL" id="UINC01107325">
    <property type="protein sequence ID" value="SVC72611.1"/>
    <property type="molecule type" value="Genomic_DNA"/>
</dbReference>
<evidence type="ECO:0000313" key="2">
    <source>
        <dbReference type="EMBL" id="SVC72611.1"/>
    </source>
</evidence>
<organism evidence="2">
    <name type="scientific">marine metagenome</name>
    <dbReference type="NCBI Taxonomy" id="408172"/>
    <lineage>
        <taxon>unclassified sequences</taxon>
        <taxon>metagenomes</taxon>
        <taxon>ecological metagenomes</taxon>
    </lineage>
</organism>
<proteinExistence type="predicted"/>